<dbReference type="InterPro" id="IPR017972">
    <property type="entry name" value="Cyt_P450_CS"/>
</dbReference>
<organism evidence="9 10">
    <name type="scientific">Lomentospora prolificans</name>
    <dbReference type="NCBI Taxonomy" id="41688"/>
    <lineage>
        <taxon>Eukaryota</taxon>
        <taxon>Fungi</taxon>
        <taxon>Dikarya</taxon>
        <taxon>Ascomycota</taxon>
        <taxon>Pezizomycotina</taxon>
        <taxon>Sordariomycetes</taxon>
        <taxon>Hypocreomycetidae</taxon>
        <taxon>Microascales</taxon>
        <taxon>Microascaceae</taxon>
        <taxon>Lomentospora</taxon>
    </lineage>
</organism>
<dbReference type="SUPFAM" id="SSF48264">
    <property type="entry name" value="Cytochrome P450"/>
    <property type="match status" value="1"/>
</dbReference>
<dbReference type="CDD" id="cd11040">
    <property type="entry name" value="CYP7_CYP8-like"/>
    <property type="match status" value="1"/>
</dbReference>
<dbReference type="PRINTS" id="PR00465">
    <property type="entry name" value="EP450IV"/>
</dbReference>
<evidence type="ECO:0000256" key="2">
    <source>
        <dbReference type="ARBA" id="ARBA00010617"/>
    </source>
</evidence>
<dbReference type="GO" id="GO:0004497">
    <property type="term" value="F:monooxygenase activity"/>
    <property type="evidence" value="ECO:0007669"/>
    <property type="project" value="UniProtKB-KW"/>
</dbReference>
<keyword evidence="8" id="KW-1133">Transmembrane helix</keyword>
<dbReference type="InParanoid" id="A0A2N3N7I5"/>
<dbReference type="EMBL" id="NLAX01000697">
    <property type="protein sequence ID" value="PKS08401.1"/>
    <property type="molecule type" value="Genomic_DNA"/>
</dbReference>
<keyword evidence="8" id="KW-0472">Membrane</keyword>
<dbReference type="PROSITE" id="PS00086">
    <property type="entry name" value="CYTOCHROME_P450"/>
    <property type="match status" value="1"/>
</dbReference>
<dbReference type="Gene3D" id="1.10.630.10">
    <property type="entry name" value="Cytochrome P450"/>
    <property type="match status" value="1"/>
</dbReference>
<reference evidence="9 10" key="1">
    <citation type="journal article" date="2017" name="G3 (Bethesda)">
        <title>First Draft Genome Sequence of the Pathogenic Fungus Lomentospora prolificans (Formerly Scedosporium prolificans).</title>
        <authorList>
            <person name="Luo R."/>
            <person name="Zimin A."/>
            <person name="Workman R."/>
            <person name="Fan Y."/>
            <person name="Pertea G."/>
            <person name="Grossman N."/>
            <person name="Wear M.P."/>
            <person name="Jia B."/>
            <person name="Miller H."/>
            <person name="Casadevall A."/>
            <person name="Timp W."/>
            <person name="Zhang S.X."/>
            <person name="Salzberg S.L."/>
        </authorList>
    </citation>
    <scope>NUCLEOTIDE SEQUENCE [LARGE SCALE GENOMIC DNA]</scope>
    <source>
        <strain evidence="9 10">JHH-5317</strain>
    </source>
</reference>
<gene>
    <name evidence="9" type="ORF">jhhlp_005345</name>
</gene>
<keyword evidence="3 6" id="KW-0479">Metal-binding</keyword>
<protein>
    <recommendedName>
        <fullName evidence="11">Cytochrome P450</fullName>
    </recommendedName>
</protein>
<evidence type="ECO:0000256" key="3">
    <source>
        <dbReference type="ARBA" id="ARBA00022723"/>
    </source>
</evidence>
<evidence type="ECO:0000256" key="8">
    <source>
        <dbReference type="SAM" id="Phobius"/>
    </source>
</evidence>
<dbReference type="VEuPathDB" id="FungiDB:jhhlp_005345"/>
<keyword evidence="5 7" id="KW-0503">Monooxygenase</keyword>
<evidence type="ECO:0008006" key="11">
    <source>
        <dbReference type="Google" id="ProtNLM"/>
    </source>
</evidence>
<comment type="cofactor">
    <cofactor evidence="1 6">
        <name>heme</name>
        <dbReference type="ChEBI" id="CHEBI:30413"/>
    </cofactor>
</comment>
<evidence type="ECO:0000313" key="10">
    <source>
        <dbReference type="Proteomes" id="UP000233524"/>
    </source>
</evidence>
<evidence type="ECO:0000256" key="5">
    <source>
        <dbReference type="ARBA" id="ARBA00023033"/>
    </source>
</evidence>
<dbReference type="STRING" id="41688.A0A2N3N7I5"/>
<dbReference type="GO" id="GO:0005506">
    <property type="term" value="F:iron ion binding"/>
    <property type="evidence" value="ECO:0007669"/>
    <property type="project" value="InterPro"/>
</dbReference>
<dbReference type="Pfam" id="PF00067">
    <property type="entry name" value="p450"/>
    <property type="match status" value="1"/>
</dbReference>
<proteinExistence type="inferred from homology"/>
<dbReference type="GO" id="GO:0020037">
    <property type="term" value="F:heme binding"/>
    <property type="evidence" value="ECO:0007669"/>
    <property type="project" value="InterPro"/>
</dbReference>
<dbReference type="InterPro" id="IPR036396">
    <property type="entry name" value="Cyt_P450_sf"/>
</dbReference>
<dbReference type="AlphaFoldDB" id="A0A2N3N7I5"/>
<keyword evidence="10" id="KW-1185">Reference proteome</keyword>
<keyword evidence="8" id="KW-0812">Transmembrane</keyword>
<keyword evidence="4 6" id="KW-0408">Iron</keyword>
<comment type="similarity">
    <text evidence="2 7">Belongs to the cytochrome P450 family.</text>
</comment>
<evidence type="ECO:0000313" key="9">
    <source>
        <dbReference type="EMBL" id="PKS08401.1"/>
    </source>
</evidence>
<name>A0A2N3N7I5_9PEZI</name>
<keyword evidence="6 7" id="KW-0349">Heme</keyword>
<accession>A0A2N3N7I5</accession>
<evidence type="ECO:0000256" key="7">
    <source>
        <dbReference type="RuleBase" id="RU000461"/>
    </source>
</evidence>
<evidence type="ECO:0000256" key="6">
    <source>
        <dbReference type="PIRSR" id="PIRSR602403-1"/>
    </source>
</evidence>
<evidence type="ECO:0000256" key="4">
    <source>
        <dbReference type="ARBA" id="ARBA00023004"/>
    </source>
</evidence>
<dbReference type="PANTHER" id="PTHR47582:SF1">
    <property type="entry name" value="P450, PUTATIVE (EUROFUNG)-RELATED"/>
    <property type="match status" value="1"/>
</dbReference>
<comment type="caution">
    <text evidence="9">The sequence shown here is derived from an EMBL/GenBank/DDBJ whole genome shotgun (WGS) entry which is preliminary data.</text>
</comment>
<sequence length="514" mass="57369">MASLSVDNSSGVVPTTAAAIAALPIAAYLINRLLFPTIDPREPPILRPTIPFIGHILSLIREQNHMFDRLYREKKLPICTLPMLNGSLYVINEPRLIAAAMRNQNLSFEPFSVEFAAPTLGMSKRHIEIYSQPGTMDKFAQVIHNSMVGDNLTSMNTVALGEIAKYLNMVSSEKGLALESGFEWLRELMALVTLRTLFGRENPLGKEALPDLWEFDKGLGFLALGIAPTLLAPKALAARDRLQKRLEPFYLKGLDQGDDVSPLMKFRGAQERLIGFFDHELTKPESSMLFVSTSNTIPTLFWLFSHIFADSKLLSKIRDEVETLVTVESNAEGGRTATLDLGPLEKQCPMLHAVYLEVLRLYSDLIGTRRVIEDTTLRDPVTGQEYFLRKGVNVQWCSKVAHHVQEVWGDDSEIFKPGRFINTTTLDEKKRRGALIPFGGGKHLCPGRNFARLENIGLVSALAIGFDLEGVVLPPARDAYLGTAMKRPEFGGKTDPIKITRRKGWEDVTWAFKC</sequence>
<dbReference type="InterPro" id="IPR002403">
    <property type="entry name" value="Cyt_P450_E_grp-IV"/>
</dbReference>
<dbReference type="GO" id="GO:0016705">
    <property type="term" value="F:oxidoreductase activity, acting on paired donors, with incorporation or reduction of molecular oxygen"/>
    <property type="evidence" value="ECO:0007669"/>
    <property type="project" value="InterPro"/>
</dbReference>
<feature type="binding site" description="axial binding residue" evidence="6">
    <location>
        <position position="445"/>
    </location>
    <ligand>
        <name>heme</name>
        <dbReference type="ChEBI" id="CHEBI:30413"/>
    </ligand>
    <ligandPart>
        <name>Fe</name>
        <dbReference type="ChEBI" id="CHEBI:18248"/>
    </ligandPart>
</feature>
<dbReference type="InterPro" id="IPR053007">
    <property type="entry name" value="CYP450_monoxygenase_sec-met"/>
</dbReference>
<keyword evidence="7" id="KW-0560">Oxidoreductase</keyword>
<feature type="transmembrane region" description="Helical" evidence="8">
    <location>
        <begin position="12"/>
        <end position="31"/>
    </location>
</feature>
<dbReference type="Proteomes" id="UP000233524">
    <property type="component" value="Unassembled WGS sequence"/>
</dbReference>
<evidence type="ECO:0000256" key="1">
    <source>
        <dbReference type="ARBA" id="ARBA00001971"/>
    </source>
</evidence>
<dbReference type="InterPro" id="IPR001128">
    <property type="entry name" value="Cyt_P450"/>
</dbReference>
<dbReference type="OrthoDB" id="1470350at2759"/>
<dbReference type="PANTHER" id="PTHR47582">
    <property type="entry name" value="P450, PUTATIVE (EUROFUNG)-RELATED"/>
    <property type="match status" value="1"/>
</dbReference>